<dbReference type="NCBIfam" id="NF006143">
    <property type="entry name" value="PRK08293.1"/>
    <property type="match status" value="1"/>
</dbReference>
<evidence type="ECO:0000313" key="6">
    <source>
        <dbReference type="Proteomes" id="UP000243451"/>
    </source>
</evidence>
<protein>
    <submittedName>
        <fullName evidence="5">3-hydroxybutyryl-CoA dehydrogenase</fullName>
    </submittedName>
</protein>
<evidence type="ECO:0000256" key="2">
    <source>
        <dbReference type="PIRSR" id="PIRSR000105-1"/>
    </source>
</evidence>
<dbReference type="GO" id="GO:0070403">
    <property type="term" value="F:NAD+ binding"/>
    <property type="evidence" value="ECO:0007669"/>
    <property type="project" value="InterPro"/>
</dbReference>
<dbReference type="InterPro" id="IPR022694">
    <property type="entry name" value="3-OHacyl-CoA_DH"/>
</dbReference>
<name>A0A2P4ERC5_9GAMM</name>
<dbReference type="PIRSF" id="PIRSF000105">
    <property type="entry name" value="HCDH"/>
    <property type="match status" value="1"/>
</dbReference>
<dbReference type="InterPro" id="IPR006108">
    <property type="entry name" value="3HC_DH_C"/>
</dbReference>
<sequence>MISGDSRLNTSVNHLTVLGAGVLGAQIAWHSAFKGKQVVVYDLFSEALARGQIAHQQYADIYRKDLGASPEQIEQTFARLRYSSDLADAVADAELVIEAVPEIPEIKSQVYRDMAPLLPANCLVATNSSTLLPSQFAEDTGRPDKYCALHFANLIWSMNLAEIMAHASTAEQTLRSITRFAIEIGMIPVPVRKPQNGYVINSLLVPLLTAAQTLVTNGITTPETVDRTYMVMNRGVSMGPFGVIDVVGMKTYYDVTQYWGNLNQDEQALKNADYIKHNFLDQGKLGLQTGSGFYNYPNPAYADPDFLAEPGMEIVDEVVRLTLPH</sequence>
<keyword evidence="1" id="KW-0560">Oxidoreductase</keyword>
<evidence type="ECO:0000259" key="3">
    <source>
        <dbReference type="Pfam" id="PF00725"/>
    </source>
</evidence>
<evidence type="ECO:0000256" key="1">
    <source>
        <dbReference type="ARBA" id="ARBA00023002"/>
    </source>
</evidence>
<feature type="domain" description="3-hydroxyacyl-CoA dehydrogenase NAD binding" evidence="4">
    <location>
        <begin position="15"/>
        <end position="192"/>
    </location>
</feature>
<dbReference type="InterPro" id="IPR036291">
    <property type="entry name" value="NAD(P)-bd_dom_sf"/>
</dbReference>
<feature type="site" description="Important for catalytic activity" evidence="2">
    <location>
        <position position="150"/>
    </location>
</feature>
<feature type="domain" description="3-hydroxyacyl-CoA dehydrogenase C-terminal" evidence="3">
    <location>
        <begin position="197"/>
        <end position="296"/>
    </location>
</feature>
<dbReference type="GO" id="GO:0016616">
    <property type="term" value="F:oxidoreductase activity, acting on the CH-OH group of donors, NAD or NADP as acceptor"/>
    <property type="evidence" value="ECO:0007669"/>
    <property type="project" value="InterPro"/>
</dbReference>
<organism evidence="5 6">
    <name type="scientific">Halopseudomonas oceani</name>
    <dbReference type="NCBI Taxonomy" id="1708783"/>
    <lineage>
        <taxon>Bacteria</taxon>
        <taxon>Pseudomonadati</taxon>
        <taxon>Pseudomonadota</taxon>
        <taxon>Gammaproteobacteria</taxon>
        <taxon>Pseudomonadales</taxon>
        <taxon>Pseudomonadaceae</taxon>
        <taxon>Halopseudomonas</taxon>
    </lineage>
</organism>
<accession>A0A2P4ERC5</accession>
<dbReference type="InterPro" id="IPR013328">
    <property type="entry name" value="6PGD_dom2"/>
</dbReference>
<evidence type="ECO:0000313" key="5">
    <source>
        <dbReference type="EMBL" id="POB01152.1"/>
    </source>
</evidence>
<dbReference type="EMBL" id="PPSK01000022">
    <property type="protein sequence ID" value="POB01152.1"/>
    <property type="molecule type" value="Genomic_DNA"/>
</dbReference>
<dbReference type="InterPro" id="IPR006176">
    <property type="entry name" value="3-OHacyl-CoA_DH_NAD-bd"/>
</dbReference>
<dbReference type="Pfam" id="PF02737">
    <property type="entry name" value="3HCDH_N"/>
    <property type="match status" value="1"/>
</dbReference>
<dbReference type="OrthoDB" id="9803287at2"/>
<reference evidence="5 6" key="1">
    <citation type="submission" date="2018-01" db="EMBL/GenBank/DDBJ databases">
        <title>Draft genome of the type strain Pseudomonas oceani DSM 100277 isolated from the deep water in Okinawa trough, northwestern Pacific Ocean.</title>
        <authorList>
            <person name="Gomila M."/>
            <person name="Mulet M."/>
            <person name="Garcia-Valdes E."/>
            <person name="Lalucat J."/>
        </authorList>
    </citation>
    <scope>NUCLEOTIDE SEQUENCE [LARGE SCALE GENOMIC DNA]</scope>
    <source>
        <strain evidence="5 6">DSM 100277</strain>
    </source>
</reference>
<dbReference type="PANTHER" id="PTHR48075:SF5">
    <property type="entry name" value="3-HYDROXYBUTYRYL-COA DEHYDROGENASE"/>
    <property type="match status" value="1"/>
</dbReference>
<dbReference type="InterPro" id="IPR008927">
    <property type="entry name" value="6-PGluconate_DH-like_C_sf"/>
</dbReference>
<dbReference type="PANTHER" id="PTHR48075">
    <property type="entry name" value="3-HYDROXYACYL-COA DEHYDROGENASE FAMILY PROTEIN"/>
    <property type="match status" value="1"/>
</dbReference>
<dbReference type="SUPFAM" id="SSF51735">
    <property type="entry name" value="NAD(P)-binding Rossmann-fold domains"/>
    <property type="match status" value="1"/>
</dbReference>
<comment type="caution">
    <text evidence="5">The sequence shown here is derived from an EMBL/GenBank/DDBJ whole genome shotgun (WGS) entry which is preliminary data.</text>
</comment>
<dbReference type="GO" id="GO:0006631">
    <property type="term" value="P:fatty acid metabolic process"/>
    <property type="evidence" value="ECO:0007669"/>
    <property type="project" value="InterPro"/>
</dbReference>
<gene>
    <name evidence="5" type="ORF">C1949_16985</name>
</gene>
<dbReference type="AlphaFoldDB" id="A0A2P4ERC5"/>
<dbReference type="Pfam" id="PF00725">
    <property type="entry name" value="3HCDH"/>
    <property type="match status" value="1"/>
</dbReference>
<dbReference type="Gene3D" id="1.10.1040.10">
    <property type="entry name" value="N-(1-d-carboxylethyl)-l-norvaline Dehydrogenase, domain 2"/>
    <property type="match status" value="1"/>
</dbReference>
<dbReference type="Gene3D" id="3.40.50.720">
    <property type="entry name" value="NAD(P)-binding Rossmann-like Domain"/>
    <property type="match status" value="1"/>
</dbReference>
<evidence type="ECO:0000259" key="4">
    <source>
        <dbReference type="Pfam" id="PF02737"/>
    </source>
</evidence>
<keyword evidence="6" id="KW-1185">Reference proteome</keyword>
<proteinExistence type="predicted"/>
<dbReference type="Proteomes" id="UP000243451">
    <property type="component" value="Unassembled WGS sequence"/>
</dbReference>
<dbReference type="SUPFAM" id="SSF48179">
    <property type="entry name" value="6-phosphogluconate dehydrogenase C-terminal domain-like"/>
    <property type="match status" value="1"/>
</dbReference>